<sequence>MFKEIDKWINKKLSINYKWKMAIILLAFFVGVTIRMILVKYKDLNSYSYNHINR</sequence>
<keyword evidence="1" id="KW-0472">Membrane</keyword>
<proteinExistence type="predicted"/>
<keyword evidence="1" id="KW-0812">Transmembrane</keyword>
<evidence type="ECO:0000313" key="2">
    <source>
        <dbReference type="EMBL" id="KKK89274.1"/>
    </source>
</evidence>
<keyword evidence="1" id="KW-1133">Transmembrane helix</keyword>
<dbReference type="EMBL" id="LAZR01049602">
    <property type="protein sequence ID" value="KKK89274.1"/>
    <property type="molecule type" value="Genomic_DNA"/>
</dbReference>
<evidence type="ECO:0000256" key="1">
    <source>
        <dbReference type="SAM" id="Phobius"/>
    </source>
</evidence>
<feature type="transmembrane region" description="Helical" evidence="1">
    <location>
        <begin position="21"/>
        <end position="38"/>
    </location>
</feature>
<organism evidence="2">
    <name type="scientific">marine sediment metagenome</name>
    <dbReference type="NCBI Taxonomy" id="412755"/>
    <lineage>
        <taxon>unclassified sequences</taxon>
        <taxon>metagenomes</taxon>
        <taxon>ecological metagenomes</taxon>
    </lineage>
</organism>
<dbReference type="AlphaFoldDB" id="A0A0F9BF45"/>
<protein>
    <submittedName>
        <fullName evidence="2">Uncharacterized protein</fullName>
    </submittedName>
</protein>
<name>A0A0F9BF45_9ZZZZ</name>
<reference evidence="2" key="1">
    <citation type="journal article" date="2015" name="Nature">
        <title>Complex archaea that bridge the gap between prokaryotes and eukaryotes.</title>
        <authorList>
            <person name="Spang A."/>
            <person name="Saw J.H."/>
            <person name="Jorgensen S.L."/>
            <person name="Zaremba-Niedzwiedzka K."/>
            <person name="Martijn J."/>
            <person name="Lind A.E."/>
            <person name="van Eijk R."/>
            <person name="Schleper C."/>
            <person name="Guy L."/>
            <person name="Ettema T.J."/>
        </authorList>
    </citation>
    <scope>NUCLEOTIDE SEQUENCE</scope>
</reference>
<gene>
    <name evidence="2" type="ORF">LCGC14_2734710</name>
</gene>
<comment type="caution">
    <text evidence="2">The sequence shown here is derived from an EMBL/GenBank/DDBJ whole genome shotgun (WGS) entry which is preliminary data.</text>
</comment>
<accession>A0A0F9BF45</accession>